<dbReference type="RefSeq" id="WP_090513093.1">
    <property type="nucleotide sequence ID" value="NZ_FPBC01000008.1"/>
</dbReference>
<dbReference type="AlphaFoldDB" id="A0A1I7CQW7"/>
<organism evidence="2">
    <name type="scientific">Pseudomonas marincola</name>
    <dbReference type="NCBI Taxonomy" id="437900"/>
    <lineage>
        <taxon>Bacteria</taxon>
        <taxon>Pseudomonadati</taxon>
        <taxon>Pseudomonadota</taxon>
        <taxon>Gammaproteobacteria</taxon>
        <taxon>Pseudomonadales</taxon>
        <taxon>Pseudomonadaceae</taxon>
        <taxon>Pseudomonas</taxon>
    </lineage>
</organism>
<sequence length="177" mass="18740">MKRSPLVIAGLLLAIAVSGCTNRSIGNSLDDKLLDPELRSSVQKASADLSSPTSHIVLSSYNGVVLLTGQTPRADLKALAERAVNSVQGVKKVYNELQVLPPTTLLARSNDSLLTAQIKTAMLADTSVPSTNIKVITENGIVYMLGLVTHAEANQATNVVQGVGGVQKIIKLFQYTD</sequence>
<dbReference type="EMBL" id="LR215729">
    <property type="protein sequence ID" value="VEV97746.1"/>
    <property type="molecule type" value="Genomic_DNA"/>
</dbReference>
<dbReference type="InterPro" id="IPR051686">
    <property type="entry name" value="Lipoprotein_DolP"/>
</dbReference>
<dbReference type="Pfam" id="PF04972">
    <property type="entry name" value="BON"/>
    <property type="match status" value="2"/>
</dbReference>
<accession>A0A1I7CQW7</accession>
<keyword evidence="1" id="KW-0732">Signal</keyword>
<evidence type="ECO:0000313" key="2">
    <source>
        <dbReference type="EMBL" id="VEV97746.1"/>
    </source>
</evidence>
<gene>
    <name evidence="2" type="ORF">PMYSY11_2701</name>
</gene>
<dbReference type="PROSITE" id="PS51257">
    <property type="entry name" value="PROKAR_LIPOPROTEIN"/>
    <property type="match status" value="1"/>
</dbReference>
<dbReference type="InterPro" id="IPR007055">
    <property type="entry name" value="BON_dom"/>
</dbReference>
<dbReference type="PANTHER" id="PTHR34606:SF4">
    <property type="entry name" value="OUTER MEMBRANE LIPOPROTEIN DOLP"/>
    <property type="match status" value="1"/>
</dbReference>
<proteinExistence type="predicted"/>
<protein>
    <submittedName>
        <fullName evidence="2">Uncharacterized protein</fullName>
    </submittedName>
</protein>
<name>A0A1I7CQW7_9PSED</name>
<evidence type="ECO:0000256" key="1">
    <source>
        <dbReference type="ARBA" id="ARBA00022729"/>
    </source>
</evidence>
<dbReference type="InterPro" id="IPR014004">
    <property type="entry name" value="Transpt-assoc_nodulatn_dom_bac"/>
</dbReference>
<dbReference type="SMART" id="SM00749">
    <property type="entry name" value="BON"/>
    <property type="match status" value="2"/>
</dbReference>
<reference evidence="2" key="1">
    <citation type="submission" date="2019-02" db="EMBL/GenBank/DDBJ databases">
        <authorList>
            <consortium name="Genoscope - CEA"/>
            <person name="William W."/>
        </authorList>
    </citation>
    <scope>NUCLEOTIDE SEQUENCE [LARGE SCALE GENOMIC DNA]</scope>
    <source>
        <strain evidence="2">YSy11</strain>
    </source>
</reference>
<dbReference type="STRING" id="437900.GCA_001940335_03739"/>
<dbReference type="PROSITE" id="PS50914">
    <property type="entry name" value="BON"/>
    <property type="match status" value="2"/>
</dbReference>
<dbReference type="Gene3D" id="3.30.1340.30">
    <property type="match status" value="1"/>
</dbReference>
<dbReference type="PANTHER" id="PTHR34606">
    <property type="entry name" value="BON DOMAIN-CONTAINING PROTEIN"/>
    <property type="match status" value="1"/>
</dbReference>